<sequence>MPSKKFNLLSEREREYLENPDNFDSQTAAEIRYRLRTKWEEIEKDTTLLKNNLDKWTKDQISDVIVIVCGECENRTWTIETKPSHANFQNRSDIEIPDGWVIPQKSGKQWVHPQEIKEYFGEDDDYSNLPIDVGNESVFDQLYSLLDYCDNSISKKHGYCPNHGDKSIVIKKAKKTGRVKCRNDDCNTHRIGSEPYEDHRRYIPLSDSTIEEIKAERVNHD</sequence>
<gene>
    <name evidence="1" type="ORF">SAMN06266787_10694</name>
</gene>
<proteinExistence type="predicted"/>
<accession>A0A238XRH9</accession>
<name>A0A238XRH9_HALEZ</name>
<evidence type="ECO:0000313" key="2">
    <source>
        <dbReference type="Proteomes" id="UP000198297"/>
    </source>
</evidence>
<dbReference type="RefSeq" id="WP_141134092.1">
    <property type="nucleotide sequence ID" value="NZ_FZNK01000006.1"/>
</dbReference>
<evidence type="ECO:0000313" key="1">
    <source>
        <dbReference type="EMBL" id="SNR61595.1"/>
    </source>
</evidence>
<dbReference type="AlphaFoldDB" id="A0A238XRH9"/>
<dbReference type="Proteomes" id="UP000198297">
    <property type="component" value="Unassembled WGS sequence"/>
</dbReference>
<dbReference type="EMBL" id="FZNK01000006">
    <property type="protein sequence ID" value="SNR61595.1"/>
    <property type="molecule type" value="Genomic_DNA"/>
</dbReference>
<organism evidence="1 2">
    <name type="scientific">Halorubrum ezzemoulense</name>
    <name type="common">Halorubrum chaoviator</name>
    <dbReference type="NCBI Taxonomy" id="337243"/>
    <lineage>
        <taxon>Archaea</taxon>
        <taxon>Methanobacteriati</taxon>
        <taxon>Methanobacteriota</taxon>
        <taxon>Stenosarchaea group</taxon>
        <taxon>Halobacteria</taxon>
        <taxon>Halobacteriales</taxon>
        <taxon>Haloferacaceae</taxon>
        <taxon>Halorubrum</taxon>
    </lineage>
</organism>
<reference evidence="1 2" key="1">
    <citation type="submission" date="2017-06" db="EMBL/GenBank/DDBJ databases">
        <authorList>
            <person name="Kim H.J."/>
            <person name="Triplett B.A."/>
        </authorList>
    </citation>
    <scope>NUCLEOTIDE SEQUENCE [LARGE SCALE GENOMIC DNA]</scope>
    <source>
        <strain evidence="1 2">DSM 19316</strain>
    </source>
</reference>
<protein>
    <submittedName>
        <fullName evidence="1">Uncharacterized protein</fullName>
    </submittedName>
</protein>